<keyword evidence="3" id="KW-1185">Reference proteome</keyword>
<accession>A0ABS0N2D3</accession>
<name>A0ABS0N2D3_9SPHN</name>
<evidence type="ECO:0000313" key="2">
    <source>
        <dbReference type="EMBL" id="MBH5322125.1"/>
    </source>
</evidence>
<dbReference type="Proteomes" id="UP000602442">
    <property type="component" value="Unassembled WGS sequence"/>
</dbReference>
<gene>
    <name evidence="2" type="ORF">I5L03_05955</name>
</gene>
<organism evidence="2 3">
    <name type="scientific">Aurantiacibacter sediminis</name>
    <dbReference type="NCBI Taxonomy" id="2793064"/>
    <lineage>
        <taxon>Bacteria</taxon>
        <taxon>Pseudomonadati</taxon>
        <taxon>Pseudomonadota</taxon>
        <taxon>Alphaproteobacteria</taxon>
        <taxon>Sphingomonadales</taxon>
        <taxon>Erythrobacteraceae</taxon>
        <taxon>Aurantiacibacter</taxon>
    </lineage>
</organism>
<proteinExistence type="predicted"/>
<feature type="chain" id="PRO_5047210632" evidence="1">
    <location>
        <begin position="21"/>
        <end position="113"/>
    </location>
</feature>
<dbReference type="RefSeq" id="WP_197920844.1">
    <property type="nucleotide sequence ID" value="NZ_CAWPTA010000007.1"/>
</dbReference>
<feature type="signal peptide" evidence="1">
    <location>
        <begin position="1"/>
        <end position="20"/>
    </location>
</feature>
<protein>
    <submittedName>
        <fullName evidence="2">Uncharacterized protein</fullName>
    </submittedName>
</protein>
<comment type="caution">
    <text evidence="2">The sequence shown here is derived from an EMBL/GenBank/DDBJ whole genome shotgun (WGS) entry which is preliminary data.</text>
</comment>
<dbReference type="EMBL" id="JAEANY010000002">
    <property type="protein sequence ID" value="MBH5322125.1"/>
    <property type="molecule type" value="Genomic_DNA"/>
</dbReference>
<evidence type="ECO:0000256" key="1">
    <source>
        <dbReference type="SAM" id="SignalP"/>
    </source>
</evidence>
<keyword evidence="1" id="KW-0732">Signal</keyword>
<sequence>MKFIVTLAASAAIAALPATAAAQGLPSMPRLNAPSLDLSEREISQFIELALQIETILEDGTLDDVAMRAAIDTLIAESDFEAERFMAIAEMIADNRLLRRRLPSEVLSYLTED</sequence>
<reference evidence="2 3" key="1">
    <citation type="submission" date="2020-11" db="EMBL/GenBank/DDBJ databases">
        <title>Erythrobacter sediminis sp. nov., a marine bacterium from a tidal flat of Garorim Bay.</title>
        <authorList>
            <person name="Kim D."/>
            <person name="Yoo Y."/>
            <person name="Kim J.-J."/>
        </authorList>
    </citation>
    <scope>NUCLEOTIDE SEQUENCE [LARGE SCALE GENOMIC DNA]</scope>
    <source>
        <strain evidence="2 3">JGD-13</strain>
    </source>
</reference>
<evidence type="ECO:0000313" key="3">
    <source>
        <dbReference type="Proteomes" id="UP000602442"/>
    </source>
</evidence>